<keyword evidence="2" id="KW-0597">Phosphoprotein</keyword>
<dbReference type="EMBL" id="VMNX01000081">
    <property type="protein sequence ID" value="MPY51052.1"/>
    <property type="molecule type" value="Genomic_DNA"/>
</dbReference>
<evidence type="ECO:0000259" key="3">
    <source>
        <dbReference type="PROSITE" id="PS50075"/>
    </source>
</evidence>
<comment type="caution">
    <text evidence="4">The sequence shown here is derived from an EMBL/GenBank/DDBJ whole genome shotgun (WGS) entry which is preliminary data.</text>
</comment>
<reference evidence="4 5" key="1">
    <citation type="submission" date="2019-09" db="EMBL/GenBank/DDBJ databases">
        <authorList>
            <person name="Duangmal K."/>
            <person name="Teo W.F.A."/>
            <person name="Lipun K."/>
        </authorList>
    </citation>
    <scope>NUCLEOTIDE SEQUENCE [LARGE SCALE GENOMIC DNA]</scope>
    <source>
        <strain evidence="4 5">K1PN6</strain>
    </source>
</reference>
<name>A0A5N8WVF5_9ACTN</name>
<accession>A0A5N8WVF5</accession>
<evidence type="ECO:0000256" key="2">
    <source>
        <dbReference type="ARBA" id="ARBA00022553"/>
    </source>
</evidence>
<keyword evidence="5" id="KW-1185">Reference proteome</keyword>
<dbReference type="Proteomes" id="UP000373149">
    <property type="component" value="Unassembled WGS sequence"/>
</dbReference>
<gene>
    <name evidence="4" type="ORF">FPZ41_21685</name>
</gene>
<feature type="domain" description="Carrier" evidence="3">
    <location>
        <begin position="2"/>
        <end position="77"/>
    </location>
</feature>
<protein>
    <submittedName>
        <fullName evidence="4">Acyl carrier protein</fullName>
    </submittedName>
</protein>
<dbReference type="Pfam" id="PF00550">
    <property type="entry name" value="PP-binding"/>
    <property type="match status" value="1"/>
</dbReference>
<dbReference type="InterPro" id="IPR020806">
    <property type="entry name" value="PKS_PP-bd"/>
</dbReference>
<proteinExistence type="predicted"/>
<dbReference type="SUPFAM" id="SSF47336">
    <property type="entry name" value="ACP-like"/>
    <property type="match status" value="1"/>
</dbReference>
<organism evidence="4 5">
    <name type="scientific">Streptomyces acidicola</name>
    <dbReference type="NCBI Taxonomy" id="2596892"/>
    <lineage>
        <taxon>Bacteria</taxon>
        <taxon>Bacillati</taxon>
        <taxon>Actinomycetota</taxon>
        <taxon>Actinomycetes</taxon>
        <taxon>Kitasatosporales</taxon>
        <taxon>Streptomycetaceae</taxon>
        <taxon>Streptomyces</taxon>
    </lineage>
</organism>
<evidence type="ECO:0000313" key="4">
    <source>
        <dbReference type="EMBL" id="MPY51052.1"/>
    </source>
</evidence>
<evidence type="ECO:0000256" key="1">
    <source>
        <dbReference type="ARBA" id="ARBA00022450"/>
    </source>
</evidence>
<keyword evidence="1" id="KW-0596">Phosphopantetheine</keyword>
<dbReference type="SMART" id="SM00823">
    <property type="entry name" value="PKS_PP"/>
    <property type="match status" value="1"/>
</dbReference>
<dbReference type="InterPro" id="IPR009081">
    <property type="entry name" value="PP-bd_ACP"/>
</dbReference>
<evidence type="ECO:0000313" key="5">
    <source>
        <dbReference type="Proteomes" id="UP000373149"/>
    </source>
</evidence>
<dbReference type="AlphaFoldDB" id="A0A5N8WVF5"/>
<dbReference type="InterPro" id="IPR036736">
    <property type="entry name" value="ACP-like_sf"/>
</dbReference>
<dbReference type="Gene3D" id="1.10.1200.10">
    <property type="entry name" value="ACP-like"/>
    <property type="match status" value="1"/>
</dbReference>
<dbReference type="GO" id="GO:0031177">
    <property type="term" value="F:phosphopantetheine binding"/>
    <property type="evidence" value="ECO:0007669"/>
    <property type="project" value="InterPro"/>
</dbReference>
<dbReference type="PROSITE" id="PS50075">
    <property type="entry name" value="CARRIER"/>
    <property type="match status" value="1"/>
</dbReference>
<sequence length="90" mass="9495">MPLTYDTLVSVLAEVTGVDEELITPQTTLLDIEMDSLLLVEFAVVLEERHGVDLADNLDLTQGSTIADLVQALAEQSPNAAAAPSTTAAQ</sequence>
<dbReference type="RefSeq" id="WP_152865036.1">
    <property type="nucleotide sequence ID" value="NZ_JBFBAN010000068.1"/>
</dbReference>
<dbReference type="GO" id="GO:0017000">
    <property type="term" value="P:antibiotic biosynthetic process"/>
    <property type="evidence" value="ECO:0007669"/>
    <property type="project" value="UniProtKB-ARBA"/>
</dbReference>